<dbReference type="OrthoDB" id="6136903at2759"/>
<feature type="domain" description="PH" evidence="6">
    <location>
        <begin position="206"/>
        <end position="440"/>
    </location>
</feature>
<dbReference type="InterPro" id="IPR001849">
    <property type="entry name" value="PH_domain"/>
</dbReference>
<feature type="domain" description="Arf-GAP" evidence="7">
    <location>
        <begin position="437"/>
        <end position="545"/>
    </location>
</feature>
<dbReference type="PANTHER" id="PTHR45819">
    <property type="entry name" value="CENTAURIN-GAMMA-1A"/>
    <property type="match status" value="1"/>
</dbReference>
<dbReference type="GO" id="GO:0008270">
    <property type="term" value="F:zinc ion binding"/>
    <property type="evidence" value="ECO:0007669"/>
    <property type="project" value="UniProtKB-KW"/>
</dbReference>
<dbReference type="GO" id="GO:0003924">
    <property type="term" value="F:GTPase activity"/>
    <property type="evidence" value="ECO:0007669"/>
    <property type="project" value="TreeGrafter"/>
</dbReference>
<reference evidence="10" key="1">
    <citation type="submission" date="2016-06" db="UniProtKB">
        <authorList>
            <consortium name="WormBaseParasite"/>
        </authorList>
    </citation>
    <scope>IDENTIFICATION</scope>
</reference>
<comment type="similarity">
    <text evidence="1">Belongs to the centaurin gamma-like family.</text>
</comment>
<dbReference type="InterPro" id="IPR001164">
    <property type="entry name" value="ArfGAP_dom"/>
</dbReference>
<dbReference type="AlphaFoldDB" id="A0A183IV77"/>
<dbReference type="EMBL" id="UZAM01010704">
    <property type="protein sequence ID" value="VDP13401.1"/>
    <property type="molecule type" value="Genomic_DNA"/>
</dbReference>
<dbReference type="InterPro" id="IPR011993">
    <property type="entry name" value="PH-like_dom_sf"/>
</dbReference>
<dbReference type="InterPro" id="IPR037278">
    <property type="entry name" value="ARFGAP/RecO"/>
</dbReference>
<dbReference type="PROSITE" id="PS50115">
    <property type="entry name" value="ARFGAP"/>
    <property type="match status" value="1"/>
</dbReference>
<evidence type="ECO:0000313" key="9">
    <source>
        <dbReference type="Proteomes" id="UP000270296"/>
    </source>
</evidence>
<keyword evidence="2 4" id="KW-0862">Zinc</keyword>
<dbReference type="InterPro" id="IPR038508">
    <property type="entry name" value="ArfGAP_dom_sf"/>
</dbReference>
<evidence type="ECO:0000256" key="3">
    <source>
        <dbReference type="ARBA" id="ARBA00023043"/>
    </source>
</evidence>
<dbReference type="PROSITE" id="PS51257">
    <property type="entry name" value="PROKAR_LIPOPROTEIN"/>
    <property type="match status" value="1"/>
</dbReference>
<dbReference type="SMART" id="SM00105">
    <property type="entry name" value="ArfGap"/>
    <property type="match status" value="1"/>
</dbReference>
<organism evidence="10">
    <name type="scientific">Soboliphyme baturini</name>
    <dbReference type="NCBI Taxonomy" id="241478"/>
    <lineage>
        <taxon>Eukaryota</taxon>
        <taxon>Metazoa</taxon>
        <taxon>Ecdysozoa</taxon>
        <taxon>Nematoda</taxon>
        <taxon>Enoplea</taxon>
        <taxon>Dorylaimia</taxon>
        <taxon>Dioctophymatida</taxon>
        <taxon>Dioctophymatoidea</taxon>
        <taxon>Soboliphymatidae</taxon>
        <taxon>Soboliphyme</taxon>
    </lineage>
</organism>
<evidence type="ECO:0000313" key="8">
    <source>
        <dbReference type="EMBL" id="VDP13401.1"/>
    </source>
</evidence>
<dbReference type="GO" id="GO:0005096">
    <property type="term" value="F:GTPase activator activity"/>
    <property type="evidence" value="ECO:0007669"/>
    <property type="project" value="InterPro"/>
</dbReference>
<sequence>MRIRTIYDGCLASVVGFSACIRIIQQRCYQQRLSPVCNSSSAQSLCLGTPSFSAAAASFQARHSFFNPSNHPVASATATVGSGGNNGIQSATSSQNSLDFCCPNLHVSPLHRQTCVNITCNSPSSATPNQCHSPMDHEFRPPMSGGVRERTPAPAYDFSDQLPTPLLTPNSQRKNRRISNIFNRKDDDKGKIVEAVATEIGGGRAIPVKQGVMYKRSSKSLNKEWKKKYVCLYSDGRLSYYPNIKDYMDDVHGKEISLGRTTVKVPRKKPNNRFMVKSVMNNGVIKENAALQTGENDAVQPSPSFQESKTSSVAAAVSSDTVSGLNMGDDSSSGTAELPAIKKKDKGQKHVRKSAVLRSIDADDSDENEFVIVSLDNRQWHFEAPNVEPAELRARQNFGCKGKHEDRQGSQKWRVASNVQGIYFLQERDQWVHAIEQQILSCLQGNQSNKNPTPGSHGDRSAIQSLRNVTDPDWASLNLGALICIQCSGIHRNLGTHISRVRSLDLDEWPIEHINVMRALGNDLVNSIWEHDLHNLSKPSPNSSR</sequence>
<evidence type="ECO:0000256" key="4">
    <source>
        <dbReference type="PROSITE-ProRule" id="PRU00288"/>
    </source>
</evidence>
<dbReference type="SUPFAM" id="SSF50729">
    <property type="entry name" value="PH domain-like"/>
    <property type="match status" value="1"/>
</dbReference>
<dbReference type="SUPFAM" id="SSF57863">
    <property type="entry name" value="ArfGap/RecO-like zinc finger"/>
    <property type="match status" value="1"/>
</dbReference>
<protein>
    <submittedName>
        <fullName evidence="10">Centaurin-gamma-1A</fullName>
    </submittedName>
</protein>
<dbReference type="PROSITE" id="PS50003">
    <property type="entry name" value="PH_DOMAIN"/>
    <property type="match status" value="1"/>
</dbReference>
<gene>
    <name evidence="8" type="ORF">SBAD_LOCUS7524</name>
</gene>
<feature type="region of interest" description="Disordered" evidence="5">
    <location>
        <begin position="322"/>
        <end position="352"/>
    </location>
</feature>
<dbReference type="InterPro" id="IPR051282">
    <property type="entry name" value="Arf-GAP_GTPase_ANK_PH"/>
</dbReference>
<evidence type="ECO:0000259" key="7">
    <source>
        <dbReference type="PROSITE" id="PS50115"/>
    </source>
</evidence>
<accession>A0A183IV77</accession>
<evidence type="ECO:0000256" key="1">
    <source>
        <dbReference type="ARBA" id="ARBA00005430"/>
    </source>
</evidence>
<evidence type="ECO:0000256" key="2">
    <source>
        <dbReference type="ARBA" id="ARBA00022771"/>
    </source>
</evidence>
<dbReference type="Pfam" id="PF00169">
    <property type="entry name" value="PH"/>
    <property type="match status" value="1"/>
</dbReference>
<dbReference type="Gene3D" id="1.10.220.150">
    <property type="entry name" value="Arf GTPase activating protein"/>
    <property type="match status" value="1"/>
</dbReference>
<dbReference type="CDD" id="cd01250">
    <property type="entry name" value="PH_AGAP"/>
    <property type="match status" value="1"/>
</dbReference>
<dbReference type="Proteomes" id="UP000270296">
    <property type="component" value="Unassembled WGS sequence"/>
</dbReference>
<reference evidence="8 9" key="2">
    <citation type="submission" date="2018-11" db="EMBL/GenBank/DDBJ databases">
        <authorList>
            <consortium name="Pathogen Informatics"/>
        </authorList>
    </citation>
    <scope>NUCLEOTIDE SEQUENCE [LARGE SCALE GENOMIC DNA]</scope>
</reference>
<feature type="compositionally biased region" description="Basic residues" evidence="5">
    <location>
        <begin position="341"/>
        <end position="352"/>
    </location>
</feature>
<dbReference type="SMART" id="SM00233">
    <property type="entry name" value="PH"/>
    <property type="match status" value="1"/>
</dbReference>
<dbReference type="WBParaSite" id="SBAD_0000780901-mRNA-1">
    <property type="protein sequence ID" value="SBAD_0000780901-mRNA-1"/>
    <property type="gene ID" value="SBAD_0000780901"/>
</dbReference>
<name>A0A183IV77_9BILA</name>
<dbReference type="PANTHER" id="PTHR45819:SF5">
    <property type="entry name" value="CENTAURIN-GAMMA-1A"/>
    <property type="match status" value="1"/>
</dbReference>
<keyword evidence="9" id="KW-1185">Reference proteome</keyword>
<dbReference type="Pfam" id="PF01412">
    <property type="entry name" value="ArfGap"/>
    <property type="match status" value="1"/>
</dbReference>
<evidence type="ECO:0000259" key="6">
    <source>
        <dbReference type="PROSITE" id="PS50003"/>
    </source>
</evidence>
<keyword evidence="2 4" id="KW-0863">Zinc-finger</keyword>
<keyword evidence="3" id="KW-0040">ANK repeat</keyword>
<proteinExistence type="inferred from homology"/>
<evidence type="ECO:0000256" key="5">
    <source>
        <dbReference type="SAM" id="MobiDB-lite"/>
    </source>
</evidence>
<evidence type="ECO:0000313" key="10">
    <source>
        <dbReference type="WBParaSite" id="SBAD_0000780901-mRNA-1"/>
    </source>
</evidence>
<dbReference type="PRINTS" id="PR00405">
    <property type="entry name" value="REVINTRACTNG"/>
</dbReference>
<dbReference type="Gene3D" id="2.30.29.30">
    <property type="entry name" value="Pleckstrin-homology domain (PH domain)/Phosphotyrosine-binding domain (PTB)"/>
    <property type="match status" value="1"/>
</dbReference>
<keyword evidence="2 4" id="KW-0479">Metal-binding</keyword>